<dbReference type="PANTHER" id="PTHR24174:SF16">
    <property type="entry name" value="CASKIN-2"/>
    <property type="match status" value="1"/>
</dbReference>
<feature type="region of interest" description="Disordered" evidence="5">
    <location>
        <begin position="311"/>
        <end position="388"/>
    </location>
</feature>
<evidence type="ECO:0000256" key="1">
    <source>
        <dbReference type="ARBA" id="ARBA00022443"/>
    </source>
</evidence>
<dbReference type="Proteomes" id="UP000308267">
    <property type="component" value="Unassembled WGS sequence"/>
</dbReference>
<dbReference type="STRING" id="147828.A0A4S2M413"/>
<feature type="domain" description="SAM" evidence="7">
    <location>
        <begin position="700"/>
        <end position="764"/>
    </location>
</feature>
<evidence type="ECO:0000256" key="3">
    <source>
        <dbReference type="ARBA" id="ARBA00023043"/>
    </source>
</evidence>
<protein>
    <recommendedName>
        <fullName evidence="10">SAM domain-containing protein</fullName>
    </recommendedName>
</protein>
<keyword evidence="9" id="KW-1185">Reference proteome</keyword>
<feature type="compositionally biased region" description="Polar residues" evidence="5">
    <location>
        <begin position="15"/>
        <end position="26"/>
    </location>
</feature>
<dbReference type="OrthoDB" id="5314041at2759"/>
<gene>
    <name evidence="8" type="ORF">CRM22_002979</name>
</gene>
<dbReference type="InterPro" id="IPR013761">
    <property type="entry name" value="SAM/pointed_sf"/>
</dbReference>
<dbReference type="InterPro" id="IPR001660">
    <property type="entry name" value="SAM"/>
</dbReference>
<evidence type="ECO:0008006" key="10">
    <source>
        <dbReference type="Google" id="ProtNLM"/>
    </source>
</evidence>
<name>A0A4S2M413_OPIFE</name>
<feature type="domain" description="SH3" evidence="6">
    <location>
        <begin position="223"/>
        <end position="293"/>
    </location>
</feature>
<dbReference type="PROSITE" id="PS50002">
    <property type="entry name" value="SH3"/>
    <property type="match status" value="1"/>
</dbReference>
<keyword evidence="1 4" id="KW-0728">SH3 domain</keyword>
<evidence type="ECO:0000259" key="7">
    <source>
        <dbReference type="PROSITE" id="PS50105"/>
    </source>
</evidence>
<keyword evidence="2" id="KW-0677">Repeat</keyword>
<dbReference type="Pfam" id="PF00536">
    <property type="entry name" value="SAM_1"/>
    <property type="match status" value="1"/>
</dbReference>
<evidence type="ECO:0000259" key="6">
    <source>
        <dbReference type="PROSITE" id="PS50002"/>
    </source>
</evidence>
<dbReference type="Gene3D" id="1.10.150.50">
    <property type="entry name" value="Transcription Factor, Ets-1"/>
    <property type="match status" value="2"/>
</dbReference>
<sequence length="1020" mass="110581">MAMINRRLAIVNPLMPSNTSQLTPGSLSPDGKAQTAHSSPEHTTFFVKAANWNSLPSPVTEKTTIQAPCSICLRNAACSKLDVVRPSDYQLNANTSRLPPYLCSSHATSGLLSSATRNTGNNVQSVCPWSCAVTPTRDEHPLRAGLSLVQPFVATVAARESHSSCQKCLSFQHISSGSRSFLPDQQSAVHFPVSPSSHQIPLPQLSPGINTTQGVPMASTPMSTFRLAKATSDSCDPPDSDMLSFRRGDVIVILGACDTCEMKQEAMYRGYLLSQGPQLAGLIPGSKIVLENSSTVAGDSTKVKVDFAVQTEPETDANEEYSSETDCSDCSDAETPSVSLQTNGEDQSKSMKPNRSPSLFTSKPTIANDRTDVLDSPTTSPQHSMRSTNSISFIEQDQVVGPPLAPSNSLHVVFRGESTKRNSATSLDSGRDSTYAGSSEGSSGHPNAVHPSLTTSVDKGPVSVKTSPSRKCFAYQQSCMTSSTQFSGDQFYGPSSLVLPENLQPRNNPNELQYERSLLESADKVPIRFHPQTSSTQSSVPLPVSNYLQTSYPNYLSKCPEGVLKPPLSPSSAVTYSTYQFPATLGSPPSCTASASVTKPLTHYPPSSCRVYSKPSDVHPVGMQFYSRVACERQELSRWLFSVGLSRLEENLMNSGFGLWTLCRATPEELNACGITNPYDRQILRTELNRLHLVDPIPDQVPDRVQDWLAQLDLDVYWPCLYNHGYTTFDRLVKLTWEDLEEIGVTKLGHQKKILLAVAKIKRQMRAASYSPPSTSPVKPQANACPQKVVFPNSHKSPFGGLSSCSMDSTADGLETLCHGSVSSSKSNAIQPPKNNPDFVGCLAESPPLPAPPLAFRDLLPEGLEHESVSPSDPPVHSKQTGLENEPLNPLPPAVPLRRSSVVKHVSESAADLAAPGLDSLRHSRAQRHGHSLIGRERTGSEPDLLNCFVRRTSSPIFLSQTAKPLASQLTKWSSGQITEPQLRLPSDYQTSLDPELQDMQNLRAMLDALSEHLTTATQL</sequence>
<reference evidence="8 9" key="1">
    <citation type="journal article" date="2019" name="BMC Genomics">
        <title>New insights from Opisthorchis felineus genome: update on genomics of the epidemiologically important liver flukes.</title>
        <authorList>
            <person name="Ershov N.I."/>
            <person name="Mordvinov V.A."/>
            <person name="Prokhortchouk E.B."/>
            <person name="Pakharukova M.Y."/>
            <person name="Gunbin K.V."/>
            <person name="Ustyantsev K."/>
            <person name="Genaev M.A."/>
            <person name="Blinov A.G."/>
            <person name="Mazur A."/>
            <person name="Boulygina E."/>
            <person name="Tsygankova S."/>
            <person name="Khrameeva E."/>
            <person name="Chekanov N."/>
            <person name="Fan G."/>
            <person name="Xiao A."/>
            <person name="Zhang H."/>
            <person name="Xu X."/>
            <person name="Yang H."/>
            <person name="Solovyev V."/>
            <person name="Lee S.M."/>
            <person name="Liu X."/>
            <person name="Afonnikov D.A."/>
            <person name="Skryabin K.G."/>
        </authorList>
    </citation>
    <scope>NUCLEOTIDE SEQUENCE [LARGE SCALE GENOMIC DNA]</scope>
    <source>
        <strain evidence="8">AK-0245</strain>
        <tissue evidence="8">Whole organism</tissue>
    </source>
</reference>
<evidence type="ECO:0000256" key="5">
    <source>
        <dbReference type="SAM" id="MobiDB-lite"/>
    </source>
</evidence>
<feature type="compositionally biased region" description="Polar residues" evidence="5">
    <location>
        <begin position="334"/>
        <end position="365"/>
    </location>
</feature>
<feature type="region of interest" description="Disordered" evidence="5">
    <location>
        <begin position="419"/>
        <end position="462"/>
    </location>
</feature>
<dbReference type="SUPFAM" id="SSF47769">
    <property type="entry name" value="SAM/Pointed domain"/>
    <property type="match status" value="2"/>
</dbReference>
<accession>A0A4S2M413</accession>
<keyword evidence="3" id="KW-0040">ANK repeat</keyword>
<feature type="compositionally biased region" description="Polar residues" evidence="5">
    <location>
        <begin position="435"/>
        <end position="445"/>
    </location>
</feature>
<dbReference type="PROSITE" id="PS50105">
    <property type="entry name" value="SAM_DOMAIN"/>
    <property type="match status" value="1"/>
</dbReference>
<dbReference type="AlphaFoldDB" id="A0A4S2M413"/>
<organism evidence="8 9">
    <name type="scientific">Opisthorchis felineus</name>
    <dbReference type="NCBI Taxonomy" id="147828"/>
    <lineage>
        <taxon>Eukaryota</taxon>
        <taxon>Metazoa</taxon>
        <taxon>Spiralia</taxon>
        <taxon>Lophotrochozoa</taxon>
        <taxon>Platyhelminthes</taxon>
        <taxon>Trematoda</taxon>
        <taxon>Digenea</taxon>
        <taxon>Opisthorchiida</taxon>
        <taxon>Opisthorchiata</taxon>
        <taxon>Opisthorchiidae</taxon>
        <taxon>Opisthorchis</taxon>
    </lineage>
</organism>
<feature type="region of interest" description="Disordered" evidence="5">
    <location>
        <begin position="15"/>
        <end position="40"/>
    </location>
</feature>
<dbReference type="EMBL" id="SJOL01005092">
    <property type="protein sequence ID" value="TGZ70826.1"/>
    <property type="molecule type" value="Genomic_DNA"/>
</dbReference>
<dbReference type="InterPro" id="IPR033635">
    <property type="entry name" value="ANKS1/Caskin"/>
</dbReference>
<dbReference type="PANTHER" id="PTHR24174">
    <property type="entry name" value="ANKYRIN REPEAT AND STERILE ALPHA MOTIF DOMAIN-CONTAINING PROTEIN 1"/>
    <property type="match status" value="1"/>
</dbReference>
<evidence type="ECO:0000256" key="2">
    <source>
        <dbReference type="ARBA" id="ARBA00022737"/>
    </source>
</evidence>
<feature type="compositionally biased region" description="Acidic residues" evidence="5">
    <location>
        <begin position="313"/>
        <end position="332"/>
    </location>
</feature>
<feature type="region of interest" description="Disordered" evidence="5">
    <location>
        <begin position="865"/>
        <end position="893"/>
    </location>
</feature>
<evidence type="ECO:0000313" key="9">
    <source>
        <dbReference type="Proteomes" id="UP000308267"/>
    </source>
</evidence>
<comment type="caution">
    <text evidence="8">The sequence shown here is derived from an EMBL/GenBank/DDBJ whole genome shotgun (WGS) entry which is preliminary data.</text>
</comment>
<proteinExistence type="predicted"/>
<evidence type="ECO:0000256" key="4">
    <source>
        <dbReference type="PROSITE-ProRule" id="PRU00192"/>
    </source>
</evidence>
<dbReference type="SMART" id="SM00454">
    <property type="entry name" value="SAM"/>
    <property type="match status" value="2"/>
</dbReference>
<evidence type="ECO:0000313" key="8">
    <source>
        <dbReference type="EMBL" id="TGZ70826.1"/>
    </source>
</evidence>
<dbReference type="InterPro" id="IPR001452">
    <property type="entry name" value="SH3_domain"/>
</dbReference>
<feature type="compositionally biased region" description="Polar residues" evidence="5">
    <location>
        <begin position="376"/>
        <end position="388"/>
    </location>
</feature>